<dbReference type="EMBL" id="LK995470">
    <property type="protein sequence ID" value="CED90267.1"/>
    <property type="molecule type" value="Genomic_DNA"/>
</dbReference>
<accession>A0A1L7R8Z6</accession>
<dbReference type="RefSeq" id="WP_210578585.1">
    <property type="nucleotide sequence ID" value="NZ_LK995470.1"/>
</dbReference>
<organism evidence="1">
    <name type="scientific">Actinomyces succiniciruminis</name>
    <dbReference type="NCBI Taxonomy" id="1522002"/>
    <lineage>
        <taxon>Bacteria</taxon>
        <taxon>Bacillati</taxon>
        <taxon>Actinomycetota</taxon>
        <taxon>Actinomycetes</taxon>
        <taxon>Actinomycetales</taxon>
        <taxon>Actinomycetaceae</taxon>
        <taxon>Actinomyces</taxon>
    </lineage>
</organism>
<proteinExistence type="predicted"/>
<dbReference type="Pfam" id="PF09956">
    <property type="entry name" value="Phage_cement_2"/>
    <property type="match status" value="1"/>
</dbReference>
<reference evidence="1" key="1">
    <citation type="submission" date="2014-07" db="EMBL/GenBank/DDBJ databases">
        <authorList>
            <person name="Zhang J.E."/>
            <person name="Yang H."/>
            <person name="Guo J."/>
            <person name="Deng Z."/>
            <person name="Luo H."/>
            <person name="Luo M."/>
            <person name="Zhao B."/>
        </authorList>
    </citation>
    <scope>NUCLEOTIDE SEQUENCE</scope>
    <source>
        <strain evidence="1">AM4</strain>
    </source>
</reference>
<dbReference type="AlphaFoldDB" id="A0A1L7R8Z6"/>
<protein>
    <recommendedName>
        <fullName evidence="2">DUF2190 domain-containing protein</fullName>
    </recommendedName>
</protein>
<evidence type="ECO:0000313" key="1">
    <source>
        <dbReference type="EMBL" id="CED90267.1"/>
    </source>
</evidence>
<dbReference type="InterPro" id="IPR011231">
    <property type="entry name" value="Phage_VT1-Sakai_H0018"/>
</dbReference>
<name>A0A1L7R8Z6_9ACTO</name>
<evidence type="ECO:0008006" key="2">
    <source>
        <dbReference type="Google" id="ProtNLM"/>
    </source>
</evidence>
<sequence length="116" mass="11094">MADYLPKHVPGQAITLAASVKVTGGRLVEVTGAGTVGPASADSASVVGVAGFDADPGDSVTVYRGGVQRLVADGAVTAGDAVAAAADGTVSTTGTNKLGIALTAADEQGDVVDVAL</sequence>
<gene>
    <name evidence="1" type="ORF">AAM4_0372</name>
</gene>